<keyword evidence="5" id="KW-0285">Flavoprotein</keyword>
<dbReference type="Gene3D" id="2.40.110.10">
    <property type="entry name" value="Butyryl-CoA Dehydrogenase, subunit A, domain 2"/>
    <property type="match status" value="1"/>
</dbReference>
<dbReference type="GO" id="GO:0003997">
    <property type="term" value="F:acyl-CoA oxidase activity"/>
    <property type="evidence" value="ECO:0007669"/>
    <property type="project" value="InterPro"/>
</dbReference>
<dbReference type="FunFam" id="1.20.140.10:FF:000013">
    <property type="entry name" value="Acyl-coenzyme A oxidase"/>
    <property type="match status" value="1"/>
</dbReference>
<dbReference type="FunFam" id="2.40.110.10:FF:000003">
    <property type="entry name" value="Acyl-coenzyme A oxidase"/>
    <property type="match status" value="1"/>
</dbReference>
<dbReference type="Pfam" id="PF22924">
    <property type="entry name" value="ACOX_C_alpha1"/>
    <property type="match status" value="1"/>
</dbReference>
<dbReference type="InterPro" id="IPR055060">
    <property type="entry name" value="ACOX_C_alpha1"/>
</dbReference>
<dbReference type="InterPro" id="IPR036250">
    <property type="entry name" value="AcylCo_DH-like_C"/>
</dbReference>
<comment type="subcellular location">
    <subcellularLocation>
        <location evidence="2">Peroxisome</location>
    </subcellularLocation>
</comment>
<dbReference type="GO" id="GO:0055088">
    <property type="term" value="P:lipid homeostasis"/>
    <property type="evidence" value="ECO:0007669"/>
    <property type="project" value="TreeGrafter"/>
</dbReference>
<evidence type="ECO:0000259" key="13">
    <source>
        <dbReference type="Pfam" id="PF22924"/>
    </source>
</evidence>
<organism evidence="14">
    <name type="scientific">Timema californicum</name>
    <name type="common">California timema</name>
    <name type="synonym">Walking stick</name>
    <dbReference type="NCBI Taxonomy" id="61474"/>
    <lineage>
        <taxon>Eukaryota</taxon>
        <taxon>Metazoa</taxon>
        <taxon>Ecdysozoa</taxon>
        <taxon>Arthropoda</taxon>
        <taxon>Hexapoda</taxon>
        <taxon>Insecta</taxon>
        <taxon>Pterygota</taxon>
        <taxon>Neoptera</taxon>
        <taxon>Polyneoptera</taxon>
        <taxon>Phasmatodea</taxon>
        <taxon>Timematodea</taxon>
        <taxon>Timematoidea</taxon>
        <taxon>Timematidae</taxon>
        <taxon>Timema</taxon>
    </lineage>
</organism>
<dbReference type="Gene3D" id="1.20.140.10">
    <property type="entry name" value="Butyryl-CoA Dehydrogenase, subunit A, domain 3"/>
    <property type="match status" value="2"/>
</dbReference>
<dbReference type="Pfam" id="PF01756">
    <property type="entry name" value="ACOX"/>
    <property type="match status" value="1"/>
</dbReference>
<evidence type="ECO:0000256" key="5">
    <source>
        <dbReference type="ARBA" id="ARBA00022630"/>
    </source>
</evidence>
<dbReference type="GO" id="GO:0071949">
    <property type="term" value="F:FAD binding"/>
    <property type="evidence" value="ECO:0007669"/>
    <property type="project" value="InterPro"/>
</dbReference>
<keyword evidence="10" id="KW-0576">Peroxisome</keyword>
<feature type="domain" description="Acyl-CoA oxidase C-alpha1" evidence="13">
    <location>
        <begin position="403"/>
        <end position="564"/>
    </location>
</feature>
<dbReference type="EMBL" id="OE183908">
    <property type="protein sequence ID" value="CAD7576135.1"/>
    <property type="molecule type" value="Genomic_DNA"/>
</dbReference>
<evidence type="ECO:0000256" key="10">
    <source>
        <dbReference type="ARBA" id="ARBA00023140"/>
    </source>
</evidence>
<evidence type="ECO:0000256" key="4">
    <source>
        <dbReference type="ARBA" id="ARBA00006288"/>
    </source>
</evidence>
<dbReference type="GO" id="GO:0005777">
    <property type="term" value="C:peroxisome"/>
    <property type="evidence" value="ECO:0007669"/>
    <property type="project" value="UniProtKB-SubCell"/>
</dbReference>
<evidence type="ECO:0000256" key="9">
    <source>
        <dbReference type="ARBA" id="ARBA00023098"/>
    </source>
</evidence>
<dbReference type="Pfam" id="PF02770">
    <property type="entry name" value="Acyl-CoA_dh_M"/>
    <property type="match status" value="1"/>
</dbReference>
<keyword evidence="9" id="KW-0443">Lipid metabolism</keyword>
<evidence type="ECO:0000259" key="11">
    <source>
        <dbReference type="Pfam" id="PF01756"/>
    </source>
</evidence>
<keyword evidence="6" id="KW-0274">FAD</keyword>
<keyword evidence="7" id="KW-0276">Fatty acid metabolism</keyword>
<dbReference type="GO" id="GO:0005504">
    <property type="term" value="F:fatty acid binding"/>
    <property type="evidence" value="ECO:0007669"/>
    <property type="project" value="TreeGrafter"/>
</dbReference>
<evidence type="ECO:0000256" key="2">
    <source>
        <dbReference type="ARBA" id="ARBA00004275"/>
    </source>
</evidence>
<dbReference type="SUPFAM" id="SSF56645">
    <property type="entry name" value="Acyl-CoA dehydrogenase NM domain-like"/>
    <property type="match status" value="1"/>
</dbReference>
<dbReference type="FunFam" id="1.20.140.10:FF:000005">
    <property type="entry name" value="Acyl-coenzyme A oxidase"/>
    <property type="match status" value="1"/>
</dbReference>
<feature type="domain" description="Acyl-CoA oxidase C-terminal" evidence="11">
    <location>
        <begin position="599"/>
        <end position="794"/>
    </location>
</feature>
<feature type="domain" description="Acyl-CoA oxidase/dehydrogenase middle" evidence="12">
    <location>
        <begin position="266"/>
        <end position="373"/>
    </location>
</feature>
<dbReference type="InterPro" id="IPR002655">
    <property type="entry name" value="Acyl-CoA_oxidase_C"/>
</dbReference>
<dbReference type="InterPro" id="IPR046373">
    <property type="entry name" value="Acyl-CoA_Oxase/DH_mid-dom_sf"/>
</dbReference>
<evidence type="ECO:0000256" key="3">
    <source>
        <dbReference type="ARBA" id="ARBA00004846"/>
    </source>
</evidence>
<dbReference type="PANTHER" id="PTHR10909:SF250">
    <property type="entry name" value="PEROXISOMAL ACYL-COENZYME A OXIDASE 1"/>
    <property type="match status" value="1"/>
</dbReference>
<evidence type="ECO:0000256" key="8">
    <source>
        <dbReference type="ARBA" id="ARBA00023002"/>
    </source>
</evidence>
<comment type="pathway">
    <text evidence="3">Lipid metabolism; peroxisomal fatty acid beta-oxidation.</text>
</comment>
<gene>
    <name evidence="14" type="ORF">TCMB3V08_LOCUS8711</name>
</gene>
<reference evidence="14" key="1">
    <citation type="submission" date="2020-11" db="EMBL/GenBank/DDBJ databases">
        <authorList>
            <person name="Tran Van P."/>
        </authorList>
    </citation>
    <scope>NUCLEOTIDE SEQUENCE</scope>
</reference>
<evidence type="ECO:0000313" key="14">
    <source>
        <dbReference type="EMBL" id="CAD7576135.1"/>
    </source>
</evidence>
<comment type="cofactor">
    <cofactor evidence="1">
        <name>FAD</name>
        <dbReference type="ChEBI" id="CHEBI:57692"/>
    </cofactor>
</comment>
<sequence length="797" mass="88059">MAEPNSVAGYLKASLLQKAGLMDDGEIGDQIPFPTDVSNLPKIILLDDDIYWLNASELDWMVHPTEIRTLISPSSAVELNTTSALANYATEADLSSNTTVQRSGKYPQGVDGAVHRTVGPLERVVPLGLVTVWWLLLSMVLMSALGEASNKCSGINQPLKYIWGDAMTDPPDCIGPNGEPYPAVLPEQCGRRRNVETLVDSRQSQSPRRSHSKLWKPVRSLIADTRSESCRGNPTFRLTGISALIERGRGGGKADDEATLTVVDGTTELGHGTFIRGLETTAHYDPKTREFIINSPTLTSYKWWPGGLGQTANYAIVVAQLYTNGACQGIHPFIVQLRDEDTHKPMQGIKIGEIGTKLGMNATNNGYLGFDKVRIPRENMLMKNAQVLEDGTYVKSPSDKLTYGTMMFVRVVIVQDVASYLSKAVTIAVRYSAVRRQSELKPGEPEPQIMDYRTQQYKLFPNIASCLAMRFAAMWLWNLYNNITSELEEGDMERLPELHALACCLKSVCSADGAKAIETCRLACGGHGYMTCSNLPATYGLVTAACTYEGENTVLLLQTARYLMKAWHQATSGIKLTPTVAYLQSAVTSDISRHWEHSLQGIVRAHQDVAAGKIKLAATNMDRRIRGGISPEDAWNNTSIELTQCAEAHCRAILVNNFVQTLETFKVSDSLHLVLTQLCELYAVHWVLEKSGDFLRDLEKMNILPTVCILIFSGTSQDDINNLQAWLETLLAQIRPNAVSIVDSFDICDEVLSSALGARDGRVYERLFEEAAKSPLNKEPVNKSFHKYLKPFLKSNL</sequence>
<keyword evidence="8" id="KW-0560">Oxidoreductase</keyword>
<dbReference type="InterPro" id="IPR006091">
    <property type="entry name" value="Acyl-CoA_Oxase/DH_mid-dom"/>
</dbReference>
<dbReference type="GO" id="GO:0033540">
    <property type="term" value="P:fatty acid beta-oxidation using acyl-CoA oxidase"/>
    <property type="evidence" value="ECO:0007669"/>
    <property type="project" value="TreeGrafter"/>
</dbReference>
<comment type="similarity">
    <text evidence="4">Belongs to the acyl-CoA oxidase family.</text>
</comment>
<dbReference type="InterPro" id="IPR009100">
    <property type="entry name" value="AcylCoA_DH/oxidase_NM_dom_sf"/>
</dbReference>
<accession>A0A7R9JBD5</accession>
<evidence type="ECO:0000256" key="7">
    <source>
        <dbReference type="ARBA" id="ARBA00022832"/>
    </source>
</evidence>
<dbReference type="SUPFAM" id="SSF47203">
    <property type="entry name" value="Acyl-CoA dehydrogenase C-terminal domain-like"/>
    <property type="match status" value="2"/>
</dbReference>
<dbReference type="InterPro" id="IPR012258">
    <property type="entry name" value="Acyl-CoA_oxidase"/>
</dbReference>
<name>A0A7R9JBD5_TIMCA</name>
<proteinExistence type="inferred from homology"/>
<evidence type="ECO:0000259" key="12">
    <source>
        <dbReference type="Pfam" id="PF02770"/>
    </source>
</evidence>
<evidence type="ECO:0000256" key="1">
    <source>
        <dbReference type="ARBA" id="ARBA00001974"/>
    </source>
</evidence>
<protein>
    <submittedName>
        <fullName evidence="14">(California timema) hypothetical protein</fullName>
    </submittedName>
</protein>
<evidence type="ECO:0000256" key="6">
    <source>
        <dbReference type="ARBA" id="ARBA00022827"/>
    </source>
</evidence>
<dbReference type="AlphaFoldDB" id="A0A7R9JBD5"/>
<dbReference type="PANTHER" id="PTHR10909">
    <property type="entry name" value="ELECTRON TRANSPORT OXIDOREDUCTASE"/>
    <property type="match status" value="1"/>
</dbReference>